<dbReference type="NCBIfam" id="TIGR02226">
    <property type="entry name" value="two_anch"/>
    <property type="match status" value="1"/>
</dbReference>
<name>A0A9X3IMR9_9HYPH</name>
<dbReference type="PANTHER" id="PTHR37464:SF1">
    <property type="entry name" value="BLL2463 PROTEIN"/>
    <property type="match status" value="1"/>
</dbReference>
<reference evidence="4" key="1">
    <citation type="submission" date="2022-11" db="EMBL/GenBank/DDBJ databases">
        <title>Biodiversity and phylogenetic relationships of bacteria.</title>
        <authorList>
            <person name="Machado R.A.R."/>
            <person name="Bhat A."/>
            <person name="Loulou A."/>
            <person name="Kallel S."/>
        </authorList>
    </citation>
    <scope>NUCLEOTIDE SEQUENCE</scope>
    <source>
        <strain evidence="4">K-TC2</strain>
    </source>
</reference>
<dbReference type="InterPro" id="IPR011933">
    <property type="entry name" value="Double_TM_dom"/>
</dbReference>
<dbReference type="InterPro" id="IPR025297">
    <property type="entry name" value="DUF4159"/>
</dbReference>
<protein>
    <submittedName>
        <fullName evidence="4">DUF4159 domain-containing protein</fullName>
    </submittedName>
</protein>
<dbReference type="InterPro" id="IPR029062">
    <property type="entry name" value="Class_I_gatase-like"/>
</dbReference>
<organism evidence="4 5">
    <name type="scientific">Kaistia nematophila</name>
    <dbReference type="NCBI Taxonomy" id="2994654"/>
    <lineage>
        <taxon>Bacteria</taxon>
        <taxon>Pseudomonadati</taxon>
        <taxon>Pseudomonadota</taxon>
        <taxon>Alphaproteobacteria</taxon>
        <taxon>Hyphomicrobiales</taxon>
        <taxon>Kaistiaceae</taxon>
        <taxon>Kaistia</taxon>
    </lineage>
</organism>
<feature type="domain" description="DUF4159" evidence="3">
    <location>
        <begin position="700"/>
        <end position="921"/>
    </location>
</feature>
<dbReference type="RefSeq" id="WP_266340793.1">
    <property type="nucleotide sequence ID" value="NZ_JAPKNK010000012.1"/>
</dbReference>
<dbReference type="Gene3D" id="3.40.50.12140">
    <property type="entry name" value="Domain of unknown function DUF4159"/>
    <property type="match status" value="1"/>
</dbReference>
<evidence type="ECO:0000259" key="3">
    <source>
        <dbReference type="Pfam" id="PF13709"/>
    </source>
</evidence>
<comment type="caution">
    <text evidence="4">The sequence shown here is derived from an EMBL/GenBank/DDBJ whole genome shotgun (WGS) entry which is preliminary data.</text>
</comment>
<feature type="transmembrane region" description="Helical" evidence="1">
    <location>
        <begin position="6"/>
        <end position="28"/>
    </location>
</feature>
<evidence type="ECO:0000313" key="4">
    <source>
        <dbReference type="EMBL" id="MCX5571833.1"/>
    </source>
</evidence>
<dbReference type="PANTHER" id="PTHR37464">
    <property type="entry name" value="BLL2463 PROTEIN"/>
    <property type="match status" value="1"/>
</dbReference>
<dbReference type="InterPro" id="IPR024163">
    <property type="entry name" value="Aerotolerance_reg_N"/>
</dbReference>
<dbReference type="Gene3D" id="3.40.50.880">
    <property type="match status" value="1"/>
</dbReference>
<dbReference type="Pfam" id="PF07584">
    <property type="entry name" value="BatA"/>
    <property type="match status" value="1"/>
</dbReference>
<keyword evidence="1" id="KW-1133">Transmembrane helix</keyword>
<proteinExistence type="predicted"/>
<dbReference type="SUPFAM" id="SSF52317">
    <property type="entry name" value="Class I glutamine amidotransferase-like"/>
    <property type="match status" value="1"/>
</dbReference>
<sequence>MIAGLPLAFGAPLVLAALVLLPAIWWLLKLTPPRPRLESFPPTRILAEIAPRDEQPSRSPWWLTALRLLLAALVILALAAPIWRPTGESVPGSGPLLVVIDNDWASARDWTTRIDTARRIVTMAESAGRPVGLIATAEPPNQEITPTDAAAIRARLDALVPRPYPANRAAIAAALQSAAPAAAFGGIAWLSNGLGGSDAEAFGRFLDTSVKAPVTIYGRDGKSLLGLAAPVATADALTLSVLRGDGEAVGSGTLVARDMKGRSVSEAPFAFKTGEKHTDAVFTLPTELRNEIVRVEIAGQQTAGAVQLLDDRFKRRRIGLISGASSDNAQPLLSPLYYISRAVQPFADVIEPRDANAALAVPQMIEGGSAVIAMADIGTLTPDVEDKLATWVEAGGTLLRFAGPRLAAASAQADNLIPVRLREGGRVLGGSLSWSTPQPLASFSANSPFAGLAIAPDIEVRRQVLAEPDANLPTRTWAALADGTPLVTAAPLGKGWLILFHVTADASWSNLPLSGTFVEMLRRISAFASVPLMQDNAAKTVEGSAGATLPPYRLLDGFGHFVASDPMARPLPASGAPVEPSREHPPGLYGGEDGFRAINVLAPDATLPPLDVGAMAGAELRPYPTTAPTDLSPWLLLAAFVCLVADALAVLWLNGGLRVRRHATASVILLLTLAHAFAPPPARADAASDQFAMDAVNKSRLAYVRTGNAEIDDMSEAGLAGLSRALSARTAMEPDNPLGVDVEKDELSFFPLLYWPIDPASPMPSSATLAKIDAYMKQGGSILFDTRDELDRAPGSTGFGGTPAAERLRAMLSGLDIPPLEPVPGNHVLTKAFYLLEDFPGRYSGGPLWVEASPPETDANAAQRPARPGDGVSSILITENDMAAAWATDPDGRYLVPTVPPDPRQREMAYRTGINIVMYTLTGNYKADQVHVPALLERLGQ</sequence>
<keyword evidence="1" id="KW-0472">Membrane</keyword>
<gene>
    <name evidence="4" type="ORF">OSH07_21720</name>
</gene>
<evidence type="ECO:0000259" key="2">
    <source>
        <dbReference type="Pfam" id="PF07584"/>
    </source>
</evidence>
<dbReference type="Pfam" id="PF13709">
    <property type="entry name" value="DUF4159"/>
    <property type="match status" value="1"/>
</dbReference>
<feature type="transmembrane region" description="Helical" evidence="1">
    <location>
        <begin position="61"/>
        <end position="83"/>
    </location>
</feature>
<dbReference type="EMBL" id="JAPKNK010000012">
    <property type="protein sequence ID" value="MCX5571833.1"/>
    <property type="molecule type" value="Genomic_DNA"/>
</dbReference>
<accession>A0A9X3IMR9</accession>
<feature type="domain" description="Aerotolerance regulator N-terminal" evidence="2">
    <location>
        <begin position="8"/>
        <end position="81"/>
    </location>
</feature>
<dbReference type="CDD" id="cd03143">
    <property type="entry name" value="A4_beta-galactosidase_middle_domain"/>
    <property type="match status" value="1"/>
</dbReference>
<dbReference type="AlphaFoldDB" id="A0A9X3IMR9"/>
<dbReference type="Proteomes" id="UP001144805">
    <property type="component" value="Unassembled WGS sequence"/>
</dbReference>
<evidence type="ECO:0000256" key="1">
    <source>
        <dbReference type="SAM" id="Phobius"/>
    </source>
</evidence>
<keyword evidence="1" id="KW-0812">Transmembrane</keyword>
<keyword evidence="5" id="KW-1185">Reference proteome</keyword>
<evidence type="ECO:0000313" key="5">
    <source>
        <dbReference type="Proteomes" id="UP001144805"/>
    </source>
</evidence>